<evidence type="ECO:0000256" key="1">
    <source>
        <dbReference type="SAM" id="MobiDB-lite"/>
    </source>
</evidence>
<accession>A0A2B4RRE8</accession>
<reference evidence="3" key="1">
    <citation type="journal article" date="2017" name="bioRxiv">
        <title>Comparative analysis of the genomes of Stylophora pistillata and Acropora digitifera provides evidence for extensive differences between species of corals.</title>
        <authorList>
            <person name="Voolstra C.R."/>
            <person name="Li Y."/>
            <person name="Liew Y.J."/>
            <person name="Baumgarten S."/>
            <person name="Zoccola D."/>
            <person name="Flot J.-F."/>
            <person name="Tambutte S."/>
            <person name="Allemand D."/>
            <person name="Aranda M."/>
        </authorList>
    </citation>
    <scope>NUCLEOTIDE SEQUENCE [LARGE SCALE GENOMIC DNA]</scope>
</reference>
<dbReference type="Proteomes" id="UP000225706">
    <property type="component" value="Unassembled WGS sequence"/>
</dbReference>
<dbReference type="OrthoDB" id="5975791at2759"/>
<evidence type="ECO:0000313" key="3">
    <source>
        <dbReference type="Proteomes" id="UP000225706"/>
    </source>
</evidence>
<protein>
    <submittedName>
        <fullName evidence="2">Uncharacterized protein</fullName>
    </submittedName>
</protein>
<name>A0A2B4RRE8_STYPI</name>
<gene>
    <name evidence="2" type="ORF">AWC38_SpisGene16699</name>
</gene>
<evidence type="ECO:0000313" key="2">
    <source>
        <dbReference type="EMBL" id="PFX18898.1"/>
    </source>
</evidence>
<sequence length="436" mass="50616">MTGAEVSSIGPDRRPYVRGSKRNIEHTEYMIRSRTAAGRMKANTVCVYIDEKNLSEDCELKLVPVDENERLILSEGSSRQYRLKPCEENDMEVQGASSSYHDQAVADYDASIKQRVLTSLRKLKREILSGNYHKADLWCHFGKIVIRDPDEADLEETWSIVDSVKKFQGTEQKKREWLFAFKEGVDFADKVMKDAFGEQTEEDFMARYDMNILAPNGQAIRCKVWVANQDVGKKLEEMPIPFHDLKNVVEELRFEDEPTRARCRGWLVLESKNFLRINIMFPGSDIDCRINLRALTDDLVHDNSLVREKEATHLVSKYLSKSTFTDADGLRLPADERLPQGFNLRHWRCSQRTMFNPRPGFSMIVSNERSWCSNLMDEENRVTTDIHLHCEKWDQLLSEEDWEPDMICAELPEFLHLIRQVQDFISCNCAKTADQE</sequence>
<organism evidence="2 3">
    <name type="scientific">Stylophora pistillata</name>
    <name type="common">Smooth cauliflower coral</name>
    <dbReference type="NCBI Taxonomy" id="50429"/>
    <lineage>
        <taxon>Eukaryota</taxon>
        <taxon>Metazoa</taxon>
        <taxon>Cnidaria</taxon>
        <taxon>Anthozoa</taxon>
        <taxon>Hexacorallia</taxon>
        <taxon>Scleractinia</taxon>
        <taxon>Astrocoeniina</taxon>
        <taxon>Pocilloporidae</taxon>
        <taxon>Stylophora</taxon>
    </lineage>
</organism>
<dbReference type="AlphaFoldDB" id="A0A2B4RRE8"/>
<proteinExistence type="predicted"/>
<dbReference type="EMBL" id="LSMT01000386">
    <property type="protein sequence ID" value="PFX18898.1"/>
    <property type="molecule type" value="Genomic_DNA"/>
</dbReference>
<feature type="region of interest" description="Disordered" evidence="1">
    <location>
        <begin position="1"/>
        <end position="21"/>
    </location>
</feature>
<comment type="caution">
    <text evidence="2">The sequence shown here is derived from an EMBL/GenBank/DDBJ whole genome shotgun (WGS) entry which is preliminary data.</text>
</comment>
<keyword evidence="3" id="KW-1185">Reference proteome</keyword>